<dbReference type="InterPro" id="IPR050482">
    <property type="entry name" value="Sensor_HK_TwoCompSys"/>
</dbReference>
<dbReference type="GO" id="GO:0016301">
    <property type="term" value="F:kinase activity"/>
    <property type="evidence" value="ECO:0007669"/>
    <property type="project" value="UniProtKB-KW"/>
</dbReference>
<evidence type="ECO:0000256" key="2">
    <source>
        <dbReference type="ARBA" id="ARBA00022741"/>
    </source>
</evidence>
<dbReference type="InterPro" id="IPR003594">
    <property type="entry name" value="HATPase_dom"/>
</dbReference>
<dbReference type="AlphaFoldDB" id="A0A5J5HM54"/>
<proteinExistence type="predicted"/>
<dbReference type="PROSITE" id="PS50109">
    <property type="entry name" value="HIS_KIN"/>
    <property type="match status" value="1"/>
</dbReference>
<dbReference type="GO" id="GO:0005524">
    <property type="term" value="F:ATP binding"/>
    <property type="evidence" value="ECO:0007669"/>
    <property type="project" value="UniProtKB-KW"/>
</dbReference>
<feature type="transmembrane region" description="Helical" evidence="6">
    <location>
        <begin position="12"/>
        <end position="34"/>
    </location>
</feature>
<keyword evidence="5" id="KW-0902">Two-component regulatory system</keyword>
<feature type="transmembrane region" description="Helical" evidence="6">
    <location>
        <begin position="148"/>
        <end position="167"/>
    </location>
</feature>
<feature type="transmembrane region" description="Helical" evidence="6">
    <location>
        <begin position="213"/>
        <end position="231"/>
    </location>
</feature>
<gene>
    <name evidence="8" type="ORF">F4V44_18605</name>
</gene>
<evidence type="ECO:0000313" key="8">
    <source>
        <dbReference type="EMBL" id="KAA9020504.1"/>
    </source>
</evidence>
<keyword evidence="6" id="KW-1133">Transmembrane helix</keyword>
<dbReference type="PANTHER" id="PTHR24421:SF60">
    <property type="entry name" value="SENSOR HISTIDINE KINASE COMP"/>
    <property type="match status" value="1"/>
</dbReference>
<keyword evidence="6" id="KW-0812">Transmembrane</keyword>
<dbReference type="SUPFAM" id="SSF55874">
    <property type="entry name" value="ATPase domain of HSP90 chaperone/DNA topoisomerase II/histidine kinase"/>
    <property type="match status" value="1"/>
</dbReference>
<keyword evidence="3" id="KW-0418">Kinase</keyword>
<dbReference type="OrthoDB" id="9781904at2"/>
<feature type="transmembrane region" description="Helical" evidence="6">
    <location>
        <begin position="274"/>
        <end position="293"/>
    </location>
</feature>
<keyword evidence="1" id="KW-0808">Transferase</keyword>
<dbReference type="InterPro" id="IPR005467">
    <property type="entry name" value="His_kinase_dom"/>
</dbReference>
<dbReference type="InterPro" id="IPR036890">
    <property type="entry name" value="HATPase_C_sf"/>
</dbReference>
<evidence type="ECO:0000259" key="7">
    <source>
        <dbReference type="PROSITE" id="PS50109"/>
    </source>
</evidence>
<evidence type="ECO:0000256" key="4">
    <source>
        <dbReference type="ARBA" id="ARBA00022840"/>
    </source>
</evidence>
<keyword evidence="4" id="KW-0067">ATP-binding</keyword>
<keyword evidence="2" id="KW-0547">Nucleotide-binding</keyword>
<keyword evidence="6" id="KW-0472">Membrane</keyword>
<dbReference type="PANTHER" id="PTHR24421">
    <property type="entry name" value="NITRATE/NITRITE SENSOR PROTEIN NARX-RELATED"/>
    <property type="match status" value="1"/>
</dbReference>
<feature type="transmembrane region" description="Helical" evidence="6">
    <location>
        <begin position="173"/>
        <end position="193"/>
    </location>
</feature>
<evidence type="ECO:0000256" key="6">
    <source>
        <dbReference type="SAM" id="Phobius"/>
    </source>
</evidence>
<sequence>MKKFIINNTILGLPILLAVTLTIYFTVIILRFPLIGMEVREESGQWIVANIYENGWASSQPIVEGDILKLVNDQKPENHSTVKWFKRVEMADSITISNKNVNTKMYTTSHSYINSQYLFYLLLPFFFTVMTILLSIFIYRKKKNDSSAIVLIYFLLSIGVCYLSASVSSRGDIIGTISNIITLSFSLILFVHFLKSYFLRYNLVFIGMKSLRILYTINLLFLFLIFISLFFDKLYNFGRNIQLLLFLILIVYLFFHLIQFYIKSRNSEGRGVLKILGLTLFVAFSPFLCFYGIPKTLFGKELALAETTAAFLIVIPISFVYLQLVEKLFDIEFLLSRMRYYALLSFPFTLFTILILKLILNIKLLSSFTIITFIVLFIFTILFLYTKEYLDYKISHHLFSQKSHFESSLYKFFQKAKNETKVNSLIQNLMNEISDVLMVEGIEYIEVEADSEGANWFLKNRNNYSPVLVDHLEKVNWVKYGMGSLIEFVDGFIIVIGGDYRNKNIIFCGMKKFKTNLNIQEKIWLETLAYISGILLENFQLIEDLFQKIETYKNQKKETSNSYPSWLSRLLFTLSEKERLNLSIDLHDSVLQDSLQILREVDNIVVKVTDQSIKNDLYELKERILDNIHLVRETCNELRPPFLTERGFFDSIQYLFEQTKLRSNFILHTKLESTLQIVEKEYELILYRVVQELLNNAMKHSKATNVKLSLTEYNQVLTIVYQDDGIGMDMTQLKDSFKTIGLSGIKERVRSIGGTIKICSGPGKGMNVLIEIATGSDEND</sequence>
<reference evidence="8 9" key="1">
    <citation type="submission" date="2019-09" db="EMBL/GenBank/DDBJ databases">
        <title>Whole genome sequences of isolates from the Mars Exploration Rovers.</title>
        <authorList>
            <person name="Seuylemezian A."/>
            <person name="Vaishampayan P."/>
        </authorList>
    </citation>
    <scope>NUCLEOTIDE SEQUENCE [LARGE SCALE GENOMIC DNA]</scope>
    <source>
        <strain evidence="8 9">MER_TA_151</strain>
    </source>
</reference>
<comment type="caution">
    <text evidence="8">The sequence shown here is derived from an EMBL/GenBank/DDBJ whole genome shotgun (WGS) entry which is preliminary data.</text>
</comment>
<dbReference type="SMART" id="SM00387">
    <property type="entry name" value="HATPase_c"/>
    <property type="match status" value="1"/>
</dbReference>
<accession>A0A5J5HM54</accession>
<feature type="transmembrane region" description="Helical" evidence="6">
    <location>
        <begin position="117"/>
        <end position="139"/>
    </location>
</feature>
<name>A0A5J5HM54_9BACI</name>
<feature type="transmembrane region" description="Helical" evidence="6">
    <location>
        <begin position="243"/>
        <end position="262"/>
    </location>
</feature>
<evidence type="ECO:0000256" key="3">
    <source>
        <dbReference type="ARBA" id="ARBA00022777"/>
    </source>
</evidence>
<dbReference type="GO" id="GO:0000160">
    <property type="term" value="P:phosphorelay signal transduction system"/>
    <property type="evidence" value="ECO:0007669"/>
    <property type="project" value="UniProtKB-KW"/>
</dbReference>
<evidence type="ECO:0000313" key="9">
    <source>
        <dbReference type="Proteomes" id="UP000326671"/>
    </source>
</evidence>
<dbReference type="Gene3D" id="3.30.565.10">
    <property type="entry name" value="Histidine kinase-like ATPase, C-terminal domain"/>
    <property type="match status" value="1"/>
</dbReference>
<organism evidence="8 9">
    <name type="scientific">Niallia endozanthoxylica</name>
    <dbReference type="NCBI Taxonomy" id="2036016"/>
    <lineage>
        <taxon>Bacteria</taxon>
        <taxon>Bacillati</taxon>
        <taxon>Bacillota</taxon>
        <taxon>Bacilli</taxon>
        <taxon>Bacillales</taxon>
        <taxon>Bacillaceae</taxon>
        <taxon>Niallia</taxon>
    </lineage>
</organism>
<dbReference type="CDD" id="cd16917">
    <property type="entry name" value="HATPase_UhpB-NarQ-NarX-like"/>
    <property type="match status" value="1"/>
</dbReference>
<feature type="transmembrane region" description="Helical" evidence="6">
    <location>
        <begin position="366"/>
        <end position="385"/>
    </location>
</feature>
<keyword evidence="9" id="KW-1185">Reference proteome</keyword>
<evidence type="ECO:0000256" key="1">
    <source>
        <dbReference type="ARBA" id="ARBA00022679"/>
    </source>
</evidence>
<evidence type="ECO:0000256" key="5">
    <source>
        <dbReference type="ARBA" id="ARBA00023012"/>
    </source>
</evidence>
<dbReference type="RefSeq" id="WP_150441523.1">
    <property type="nucleotide sequence ID" value="NZ_VYKL01000029.1"/>
</dbReference>
<protein>
    <recommendedName>
        <fullName evidence="7">Histidine kinase domain-containing protein</fullName>
    </recommendedName>
</protein>
<feature type="transmembrane region" description="Helical" evidence="6">
    <location>
        <begin position="308"/>
        <end position="329"/>
    </location>
</feature>
<feature type="transmembrane region" description="Helical" evidence="6">
    <location>
        <begin position="341"/>
        <end position="360"/>
    </location>
</feature>
<feature type="domain" description="Histidine kinase" evidence="7">
    <location>
        <begin position="686"/>
        <end position="776"/>
    </location>
</feature>
<dbReference type="Pfam" id="PF02518">
    <property type="entry name" value="HATPase_c"/>
    <property type="match status" value="1"/>
</dbReference>
<dbReference type="Proteomes" id="UP000326671">
    <property type="component" value="Unassembled WGS sequence"/>
</dbReference>
<dbReference type="EMBL" id="VYKL01000029">
    <property type="protein sequence ID" value="KAA9020504.1"/>
    <property type="molecule type" value="Genomic_DNA"/>
</dbReference>